<gene>
    <name evidence="14" type="ORF">QFZ34_004029</name>
</gene>
<keyword evidence="15" id="KW-1185">Reference proteome</keyword>
<evidence type="ECO:0000313" key="14">
    <source>
        <dbReference type="EMBL" id="MDQ0998847.1"/>
    </source>
</evidence>
<keyword evidence="5" id="KW-0049">Antioxidant</keyword>
<evidence type="ECO:0000256" key="7">
    <source>
        <dbReference type="ARBA" id="ARBA00023157"/>
    </source>
</evidence>
<evidence type="ECO:0000256" key="12">
    <source>
        <dbReference type="ARBA" id="ARBA00049091"/>
    </source>
</evidence>
<dbReference type="CDD" id="cd03017">
    <property type="entry name" value="PRX_BCP"/>
    <property type="match status" value="1"/>
</dbReference>
<dbReference type="Pfam" id="PF00578">
    <property type="entry name" value="AhpC-TSA"/>
    <property type="match status" value="1"/>
</dbReference>
<dbReference type="PANTHER" id="PTHR42801:SF4">
    <property type="entry name" value="AHPC_TSA FAMILY PROTEIN"/>
    <property type="match status" value="1"/>
</dbReference>
<dbReference type="PIRSF" id="PIRSF000239">
    <property type="entry name" value="AHPC"/>
    <property type="match status" value="1"/>
</dbReference>
<evidence type="ECO:0000256" key="10">
    <source>
        <dbReference type="ARBA" id="ARBA00038489"/>
    </source>
</evidence>
<keyword evidence="4 14" id="KW-0575">Peroxidase</keyword>
<dbReference type="InterPro" id="IPR000866">
    <property type="entry name" value="AhpC/TSA"/>
</dbReference>
<dbReference type="InterPro" id="IPR013766">
    <property type="entry name" value="Thioredoxin_domain"/>
</dbReference>
<comment type="similarity">
    <text evidence="10">Belongs to the peroxiredoxin family. BCP/PrxQ subfamily.</text>
</comment>
<sequence>MIPVPRYSCVIEDCTQESKKGIPMTILEIGNTPPDFTLPKDGGGAITLSALRGGPVVLYFYPKDDTSGCTQEAIEFSGLKTEFEKLGAKVIGMSPDPVKKHDKFIAKHDLKIALVADEDKKIVDAYGLWVEKSMYGRKYMGVERTTILIGADGKIAKIWNKVKVPGHAAEVLQETKALIA</sequence>
<dbReference type="GO" id="GO:0140824">
    <property type="term" value="F:thioredoxin-dependent peroxiredoxin activity"/>
    <property type="evidence" value="ECO:0007669"/>
    <property type="project" value="UniProtKB-EC"/>
</dbReference>
<evidence type="ECO:0000259" key="13">
    <source>
        <dbReference type="PROSITE" id="PS51352"/>
    </source>
</evidence>
<organism evidence="14 15">
    <name type="scientific">Phyllobacterium ifriqiyense</name>
    <dbReference type="NCBI Taxonomy" id="314238"/>
    <lineage>
        <taxon>Bacteria</taxon>
        <taxon>Pseudomonadati</taxon>
        <taxon>Pseudomonadota</taxon>
        <taxon>Alphaproteobacteria</taxon>
        <taxon>Hyphomicrobiales</taxon>
        <taxon>Phyllobacteriaceae</taxon>
        <taxon>Phyllobacterium</taxon>
    </lineage>
</organism>
<protein>
    <recommendedName>
        <fullName evidence="3">thioredoxin-dependent peroxiredoxin</fullName>
        <ecNumber evidence="3">1.11.1.24</ecNumber>
    </recommendedName>
    <alternativeName>
        <fullName evidence="9">Thioredoxin peroxidase</fullName>
    </alternativeName>
    <alternativeName>
        <fullName evidence="11">Thioredoxin-dependent peroxiredoxin Bcp</fullName>
    </alternativeName>
</protein>
<dbReference type="EC" id="1.11.1.24" evidence="3"/>
<evidence type="ECO:0000256" key="11">
    <source>
        <dbReference type="ARBA" id="ARBA00042639"/>
    </source>
</evidence>
<evidence type="ECO:0000313" key="15">
    <source>
        <dbReference type="Proteomes" id="UP001237780"/>
    </source>
</evidence>
<evidence type="ECO:0000256" key="3">
    <source>
        <dbReference type="ARBA" id="ARBA00013017"/>
    </source>
</evidence>
<evidence type="ECO:0000256" key="9">
    <source>
        <dbReference type="ARBA" id="ARBA00032824"/>
    </source>
</evidence>
<evidence type="ECO:0000256" key="2">
    <source>
        <dbReference type="ARBA" id="ARBA00011245"/>
    </source>
</evidence>
<dbReference type="InterPro" id="IPR024706">
    <property type="entry name" value="Peroxiredoxin_AhpC-typ"/>
</dbReference>
<feature type="domain" description="Thioredoxin" evidence="13">
    <location>
        <begin position="27"/>
        <end position="180"/>
    </location>
</feature>
<evidence type="ECO:0000256" key="1">
    <source>
        <dbReference type="ARBA" id="ARBA00003330"/>
    </source>
</evidence>
<reference evidence="14 15" key="1">
    <citation type="submission" date="2023-07" db="EMBL/GenBank/DDBJ databases">
        <title>Comparative genomics of wheat-associated soil bacteria to identify genetic determinants of phenazine resistance.</title>
        <authorList>
            <person name="Mouncey N."/>
        </authorList>
    </citation>
    <scope>NUCLEOTIDE SEQUENCE [LARGE SCALE GENOMIC DNA]</scope>
    <source>
        <strain evidence="14 15">W4I11</strain>
    </source>
</reference>
<dbReference type="Gene3D" id="3.40.30.10">
    <property type="entry name" value="Glutaredoxin"/>
    <property type="match status" value="1"/>
</dbReference>
<evidence type="ECO:0000256" key="6">
    <source>
        <dbReference type="ARBA" id="ARBA00023002"/>
    </source>
</evidence>
<comment type="subunit">
    <text evidence="2">Monomer.</text>
</comment>
<comment type="catalytic activity">
    <reaction evidence="12">
        <text>a hydroperoxide + [thioredoxin]-dithiol = an alcohol + [thioredoxin]-disulfide + H2O</text>
        <dbReference type="Rhea" id="RHEA:62620"/>
        <dbReference type="Rhea" id="RHEA-COMP:10698"/>
        <dbReference type="Rhea" id="RHEA-COMP:10700"/>
        <dbReference type="ChEBI" id="CHEBI:15377"/>
        <dbReference type="ChEBI" id="CHEBI:29950"/>
        <dbReference type="ChEBI" id="CHEBI:30879"/>
        <dbReference type="ChEBI" id="CHEBI:35924"/>
        <dbReference type="ChEBI" id="CHEBI:50058"/>
        <dbReference type="EC" id="1.11.1.24"/>
    </reaction>
</comment>
<comment type="caution">
    <text evidence="14">The sequence shown here is derived from an EMBL/GenBank/DDBJ whole genome shotgun (WGS) entry which is preliminary data.</text>
</comment>
<evidence type="ECO:0000256" key="5">
    <source>
        <dbReference type="ARBA" id="ARBA00022862"/>
    </source>
</evidence>
<dbReference type="InterPro" id="IPR036249">
    <property type="entry name" value="Thioredoxin-like_sf"/>
</dbReference>
<keyword evidence="7" id="KW-1015">Disulfide bond</keyword>
<dbReference type="PANTHER" id="PTHR42801">
    <property type="entry name" value="THIOREDOXIN-DEPENDENT PEROXIDE REDUCTASE"/>
    <property type="match status" value="1"/>
</dbReference>
<dbReference type="InterPro" id="IPR050924">
    <property type="entry name" value="Peroxiredoxin_BCP/PrxQ"/>
</dbReference>
<keyword evidence="6 14" id="KW-0560">Oxidoreductase</keyword>
<dbReference type="PROSITE" id="PS51352">
    <property type="entry name" value="THIOREDOXIN_2"/>
    <property type="match status" value="1"/>
</dbReference>
<comment type="function">
    <text evidence="1">Thiol-specific peroxidase that catalyzes the reduction of hydrogen peroxide and organic hydroperoxides to water and alcohols, respectively. Plays a role in cell protection against oxidative stress by detoxifying peroxides and as sensor of hydrogen peroxide-mediated signaling events.</text>
</comment>
<proteinExistence type="inferred from homology"/>
<accession>A0ABU0SDL0</accession>
<evidence type="ECO:0000256" key="4">
    <source>
        <dbReference type="ARBA" id="ARBA00022559"/>
    </source>
</evidence>
<evidence type="ECO:0000256" key="8">
    <source>
        <dbReference type="ARBA" id="ARBA00023284"/>
    </source>
</evidence>
<name>A0ABU0SDL0_9HYPH</name>
<dbReference type="EMBL" id="JAUSZT010000003">
    <property type="protein sequence ID" value="MDQ0998847.1"/>
    <property type="molecule type" value="Genomic_DNA"/>
</dbReference>
<dbReference type="SUPFAM" id="SSF52833">
    <property type="entry name" value="Thioredoxin-like"/>
    <property type="match status" value="1"/>
</dbReference>
<keyword evidence="8" id="KW-0676">Redox-active center</keyword>
<dbReference type="Proteomes" id="UP001237780">
    <property type="component" value="Unassembled WGS sequence"/>
</dbReference>